<reference evidence="2" key="1">
    <citation type="journal article" date="2023" name="G3 (Bethesda)">
        <title>Genome assembly and association tests identify interacting loci associated with vigor, precocity, and sex in interspecific pistachio rootstocks.</title>
        <authorList>
            <person name="Palmer W."/>
            <person name="Jacygrad E."/>
            <person name="Sagayaradj S."/>
            <person name="Cavanaugh K."/>
            <person name="Han R."/>
            <person name="Bertier L."/>
            <person name="Beede B."/>
            <person name="Kafkas S."/>
            <person name="Golino D."/>
            <person name="Preece J."/>
            <person name="Michelmore R."/>
        </authorList>
    </citation>
    <scope>NUCLEOTIDE SEQUENCE [LARGE SCALE GENOMIC DNA]</scope>
</reference>
<keyword evidence="2" id="KW-1185">Reference proteome</keyword>
<name>A0ACC0YUN7_9ROSI</name>
<sequence>MESSEDGAAKVEPPDPEVTESDPTCRYVRYNEVIGKGAFKTVYPSSFFVFHFTVAICMDLVSYKAFDEVNGLEVAWSQVRIDDVLQSPEDLERLYSEVHLLKSLNHTNIIRFYNSWIDDRNKTVNIITELFTSGNLRQYRKKHRKVDMKVVKGWARQILSGLNYLHSHNPPIIHRDLKCDNIFINGHQGEVKIGDLGLATFMEHANAKSWCAGVERIKQGRHFGLRTFMRSNGSIAGTPEFMAPELYDENYNELADIYSFGMCMLEMVTFEYPYSECRNSAQIYKKVSSGIKPAGLSKVKDPEVKLFIEKCLVPASQRLSAKELLMDPYLQVNGSGKNFAMPLPDIVLPKMAAFGERCLLSEGPVNARNRPSSLDFEHDTELPTITSFNHSVDGDSYSQSYEVRRTNRGNFFLLKGELNDEYSVSLILRIADHSGRLRNIHFLFYLDGDTAFTVSSEMVEQLELADQNVTFIAELIDLLLLNLIPSWKPCVPIDHLIPKNRLAKHTDHKKSIRSLESLENSVESCPSACESVNHSKSSIRLDSGSTGESIQTKKQGPDFVKLDERRSRSDFSFQVSTVTDVWSSEKSYASATSSDLNDKKYSTNSDIMSEESGPVDFDGHWLMDGFNESLARVRLTESLDDKSKISHIDSNGVVDSLNDPSKESQVFDPEEDEELRRRLTMIEQQYQEGVKELSQKRHELILQTRKSWKKNVESVC</sequence>
<dbReference type="Proteomes" id="UP001163603">
    <property type="component" value="Chromosome 5"/>
</dbReference>
<comment type="caution">
    <text evidence="1">The sequence shown here is derived from an EMBL/GenBank/DDBJ whole genome shotgun (WGS) entry which is preliminary data.</text>
</comment>
<gene>
    <name evidence="1" type="ORF">Pint_27197</name>
</gene>
<dbReference type="EMBL" id="CM047740">
    <property type="protein sequence ID" value="KAJ0041321.1"/>
    <property type="molecule type" value="Genomic_DNA"/>
</dbReference>
<evidence type="ECO:0000313" key="1">
    <source>
        <dbReference type="EMBL" id="KAJ0041321.1"/>
    </source>
</evidence>
<accession>A0ACC0YUN7</accession>
<evidence type="ECO:0000313" key="2">
    <source>
        <dbReference type="Proteomes" id="UP001163603"/>
    </source>
</evidence>
<organism evidence="1 2">
    <name type="scientific">Pistacia integerrima</name>
    <dbReference type="NCBI Taxonomy" id="434235"/>
    <lineage>
        <taxon>Eukaryota</taxon>
        <taxon>Viridiplantae</taxon>
        <taxon>Streptophyta</taxon>
        <taxon>Embryophyta</taxon>
        <taxon>Tracheophyta</taxon>
        <taxon>Spermatophyta</taxon>
        <taxon>Magnoliopsida</taxon>
        <taxon>eudicotyledons</taxon>
        <taxon>Gunneridae</taxon>
        <taxon>Pentapetalae</taxon>
        <taxon>rosids</taxon>
        <taxon>malvids</taxon>
        <taxon>Sapindales</taxon>
        <taxon>Anacardiaceae</taxon>
        <taxon>Pistacia</taxon>
    </lineage>
</organism>
<protein>
    <submittedName>
        <fullName evidence="1">Uncharacterized protein</fullName>
    </submittedName>
</protein>
<proteinExistence type="predicted"/>